<comment type="similarity">
    <text evidence="1 2">Belongs to the CutC family.</text>
</comment>
<dbReference type="FunFam" id="3.20.20.380:FF:000001">
    <property type="entry name" value="Copper homeostasis protein CutC"/>
    <property type="match status" value="1"/>
</dbReference>
<dbReference type="GO" id="GO:0005737">
    <property type="term" value="C:cytoplasm"/>
    <property type="evidence" value="ECO:0007669"/>
    <property type="project" value="UniProtKB-SubCell"/>
</dbReference>
<dbReference type="HAMAP" id="MF_00795">
    <property type="entry name" value="CutC"/>
    <property type="match status" value="1"/>
</dbReference>
<sequence>MKDFFTLECCVDSVESALNAERGGATRIELCSNLIIGGTTPTKALFETIREQSSIRIHVLIRPRFGDFLYTEAEFEIIQREIQLFQELGAEGVVVGCLTKDGELDFGRMKKLRSEAKDMSVTLHRAFDVCKDAKKTLRQAQDLGINTILTSGQKQSAIEGIELLKELEAESGDVSIMAGAMITPQVIQYFLEETEISAYHMSGKQILQSQMEYRNMEVNMGLSFFSEYEIYRTDEEAIKKAKMILEQCVK</sequence>
<gene>
    <name evidence="2" type="primary">cutC</name>
    <name evidence="3" type="ORF">FYJ58_09935</name>
</gene>
<comment type="caution">
    <text evidence="3">The sequence shown here is derived from an EMBL/GenBank/DDBJ whole genome shotgun (WGS) entry which is preliminary data.</text>
</comment>
<comment type="subcellular location">
    <subcellularLocation>
        <location evidence="2">Cytoplasm</location>
    </subcellularLocation>
</comment>
<keyword evidence="2" id="KW-0963">Cytoplasm</keyword>
<keyword evidence="4" id="KW-1185">Reference proteome</keyword>
<name>A0A6L5XZN2_9FIRM</name>
<organism evidence="3 4">
    <name type="scientific">Velocimicrobium porci</name>
    <dbReference type="NCBI Taxonomy" id="2606634"/>
    <lineage>
        <taxon>Bacteria</taxon>
        <taxon>Bacillati</taxon>
        <taxon>Bacillota</taxon>
        <taxon>Clostridia</taxon>
        <taxon>Lachnospirales</taxon>
        <taxon>Lachnospiraceae</taxon>
        <taxon>Velocimicrobium</taxon>
    </lineage>
</organism>
<evidence type="ECO:0000313" key="4">
    <source>
        <dbReference type="Proteomes" id="UP000482209"/>
    </source>
</evidence>
<dbReference type="RefSeq" id="WP_154519589.1">
    <property type="nucleotide sequence ID" value="NZ_VUMT01000014.1"/>
</dbReference>
<reference evidence="3 4" key="1">
    <citation type="submission" date="2019-08" db="EMBL/GenBank/DDBJ databases">
        <title>In-depth cultivation of the pig gut microbiome towards novel bacterial diversity and tailored functional studies.</title>
        <authorList>
            <person name="Wylensek D."/>
            <person name="Hitch T.C.A."/>
            <person name="Clavel T."/>
        </authorList>
    </citation>
    <scope>NUCLEOTIDE SEQUENCE [LARGE SCALE GENOMIC DNA]</scope>
    <source>
        <strain evidence="3 4">WCA-693-APC-MOT-I</strain>
    </source>
</reference>
<protein>
    <recommendedName>
        <fullName evidence="2">PF03932 family protein CutC</fullName>
    </recommendedName>
</protein>
<evidence type="ECO:0000313" key="3">
    <source>
        <dbReference type="EMBL" id="MSS64192.1"/>
    </source>
</evidence>
<comment type="caution">
    <text evidence="2">Once thought to be involved in copper homeostasis, experiments in E.coli have shown this is not the case.</text>
</comment>
<dbReference type="GO" id="GO:0005507">
    <property type="term" value="F:copper ion binding"/>
    <property type="evidence" value="ECO:0007669"/>
    <property type="project" value="TreeGrafter"/>
</dbReference>
<dbReference type="PANTHER" id="PTHR12598:SF0">
    <property type="entry name" value="COPPER HOMEOSTASIS PROTEIN CUTC HOMOLOG"/>
    <property type="match status" value="1"/>
</dbReference>
<evidence type="ECO:0000256" key="2">
    <source>
        <dbReference type="HAMAP-Rule" id="MF_00795"/>
    </source>
</evidence>
<dbReference type="InterPro" id="IPR005627">
    <property type="entry name" value="CutC-like"/>
</dbReference>
<dbReference type="AlphaFoldDB" id="A0A6L5XZN2"/>
<proteinExistence type="inferred from homology"/>
<dbReference type="EMBL" id="VUMT01000014">
    <property type="protein sequence ID" value="MSS64192.1"/>
    <property type="molecule type" value="Genomic_DNA"/>
</dbReference>
<dbReference type="InterPro" id="IPR036822">
    <property type="entry name" value="CutC-like_dom_sf"/>
</dbReference>
<dbReference type="PANTHER" id="PTHR12598">
    <property type="entry name" value="COPPER HOMEOSTASIS PROTEIN CUTC"/>
    <property type="match status" value="1"/>
</dbReference>
<dbReference type="Gene3D" id="3.20.20.380">
    <property type="entry name" value="Copper homeostasis (CutC) domain"/>
    <property type="match status" value="1"/>
</dbReference>
<dbReference type="SUPFAM" id="SSF110395">
    <property type="entry name" value="CutC-like"/>
    <property type="match status" value="1"/>
</dbReference>
<accession>A0A6L5XZN2</accession>
<evidence type="ECO:0000256" key="1">
    <source>
        <dbReference type="ARBA" id="ARBA00007768"/>
    </source>
</evidence>
<dbReference type="Pfam" id="PF03932">
    <property type="entry name" value="CutC"/>
    <property type="match status" value="1"/>
</dbReference>
<dbReference type="Proteomes" id="UP000482209">
    <property type="component" value="Unassembled WGS sequence"/>
</dbReference>